<evidence type="ECO:0000313" key="2">
    <source>
        <dbReference type="EMBL" id="CCB88952.1"/>
    </source>
</evidence>
<dbReference type="Proteomes" id="UP000000496">
    <property type="component" value="Chromosome gsn.131"/>
</dbReference>
<name>F8L844_SIMNZ</name>
<feature type="signal peptide" evidence="1">
    <location>
        <begin position="1"/>
        <end position="23"/>
    </location>
</feature>
<dbReference type="KEGG" id="sng:SNE_A10750"/>
<accession>F8L844</accession>
<dbReference type="STRING" id="331113.SNE_A10750"/>
<dbReference type="HOGENOM" id="CLU_080428_0_0_0"/>
<sequence>MDSFMVKKLLLSLFFLSCSLSFAKDKELRVVQVSPSPESNTIVLRLIFPRPYENKRKNPVNVQMRIEGFPLGTMTQNDRAGQIFNDPDGQSIHVIIDNEPYLAFHQAVEDSFDENREFYDKIMSFAIPFNLKPGQHVIRAFPARSYGESLKGDGCFAAEIFYFQDRKKTDNLEVDLKKPYLTYNEPQGRYPLHESDPILLDFFLTNCELSPDGYKVRLYIDGKLSRTLTTWAPYYLYGLPKGIHQIKLELIDQNDKLVPGYFNVVQREIIIQ</sequence>
<keyword evidence="1" id="KW-0732">Signal</keyword>
<proteinExistence type="predicted"/>
<dbReference type="EMBL" id="FR872582">
    <property type="protein sequence ID" value="CCB88952.1"/>
    <property type="molecule type" value="Genomic_DNA"/>
</dbReference>
<feature type="chain" id="PRO_5003374066" evidence="1">
    <location>
        <begin position="24"/>
        <end position="272"/>
    </location>
</feature>
<protein>
    <submittedName>
        <fullName evidence="2">Uncharacterized protein</fullName>
    </submittedName>
</protein>
<organism evidence="2 3">
    <name type="scientific">Simkania negevensis (strain ATCC VR-1471 / DSM 27360 / Z)</name>
    <dbReference type="NCBI Taxonomy" id="331113"/>
    <lineage>
        <taxon>Bacteria</taxon>
        <taxon>Pseudomonadati</taxon>
        <taxon>Chlamydiota</taxon>
        <taxon>Chlamydiia</taxon>
        <taxon>Parachlamydiales</taxon>
        <taxon>Simkaniaceae</taxon>
        <taxon>Simkania</taxon>
    </lineage>
</organism>
<reference key="1">
    <citation type="journal article" date="2011" name="Mol. Biol. Evol.">
        <title>Unity in variety -- the pan-genome of the Chlamydiae.</title>
        <authorList>
            <person name="Collingro A."/>
            <person name="Tischler P."/>
            <person name="Weinmaier T."/>
            <person name="Penz T."/>
            <person name="Heinz E."/>
            <person name="Brunham R.C."/>
            <person name="Read T.D."/>
            <person name="Bavoil P.M."/>
            <person name="Sachse K."/>
            <person name="Kahane S."/>
            <person name="Friedman M.G."/>
            <person name="Rattei T."/>
            <person name="Myers G.S.A."/>
            <person name="Horn M."/>
        </authorList>
    </citation>
    <scope>NUCLEOTIDE SEQUENCE</scope>
    <source>
        <strain>Z</strain>
    </source>
</reference>
<evidence type="ECO:0000313" key="3">
    <source>
        <dbReference type="Proteomes" id="UP000000496"/>
    </source>
</evidence>
<evidence type="ECO:0000256" key="1">
    <source>
        <dbReference type="SAM" id="SignalP"/>
    </source>
</evidence>
<keyword evidence="3" id="KW-1185">Reference proteome</keyword>
<reference evidence="2 3" key="2">
    <citation type="journal article" date="2011" name="Mol. Biol. Evol.">
        <title>Unity in variety--the pan-genome of the Chlamydiae.</title>
        <authorList>
            <person name="Collingro A."/>
            <person name="Tischler P."/>
            <person name="Weinmaier T."/>
            <person name="Penz T."/>
            <person name="Heinz E."/>
            <person name="Brunham R.C."/>
            <person name="Read T.D."/>
            <person name="Bavoil P.M."/>
            <person name="Sachse K."/>
            <person name="Kahane S."/>
            <person name="Friedman M.G."/>
            <person name="Rattei T."/>
            <person name="Myers G.S."/>
            <person name="Horn M."/>
        </authorList>
    </citation>
    <scope>NUCLEOTIDE SEQUENCE [LARGE SCALE GENOMIC DNA]</scope>
    <source>
        <strain evidence="3">ATCC VR-1471 / Z</strain>
    </source>
</reference>
<dbReference type="AlphaFoldDB" id="F8L844"/>
<dbReference type="RefSeq" id="WP_013943419.1">
    <property type="nucleotide sequence ID" value="NC_015713.1"/>
</dbReference>
<dbReference type="OrthoDB" id="647046at2"/>
<dbReference type="eggNOG" id="COG5373">
    <property type="taxonomic scope" value="Bacteria"/>
</dbReference>
<gene>
    <name evidence="2" type="ordered locus">SNE_A10750</name>
</gene>